<reference evidence="2" key="1">
    <citation type="journal article" date="2020" name="Stud. Mycol.">
        <title>101 Dothideomycetes genomes: a test case for predicting lifestyles and emergence of pathogens.</title>
        <authorList>
            <person name="Haridas S."/>
            <person name="Albert R."/>
            <person name="Binder M."/>
            <person name="Bloem J."/>
            <person name="Labutti K."/>
            <person name="Salamov A."/>
            <person name="Andreopoulos B."/>
            <person name="Baker S."/>
            <person name="Barry K."/>
            <person name="Bills G."/>
            <person name="Bluhm B."/>
            <person name="Cannon C."/>
            <person name="Castanera R."/>
            <person name="Culley D."/>
            <person name="Daum C."/>
            <person name="Ezra D."/>
            <person name="Gonzalez J."/>
            <person name="Henrissat B."/>
            <person name="Kuo A."/>
            <person name="Liang C."/>
            <person name="Lipzen A."/>
            <person name="Lutzoni F."/>
            <person name="Magnuson J."/>
            <person name="Mondo S."/>
            <person name="Nolan M."/>
            <person name="Ohm R."/>
            <person name="Pangilinan J."/>
            <person name="Park H.-J."/>
            <person name="Ramirez L."/>
            <person name="Alfaro M."/>
            <person name="Sun H."/>
            <person name="Tritt A."/>
            <person name="Yoshinaga Y."/>
            <person name="Zwiers L.-H."/>
            <person name="Turgeon B."/>
            <person name="Goodwin S."/>
            <person name="Spatafora J."/>
            <person name="Crous P."/>
            <person name="Grigoriev I."/>
        </authorList>
    </citation>
    <scope>NUCLEOTIDE SEQUENCE</scope>
    <source>
        <strain evidence="2">CBS 269.34</strain>
    </source>
</reference>
<evidence type="ECO:0000256" key="1">
    <source>
        <dbReference type="SAM" id="Phobius"/>
    </source>
</evidence>
<evidence type="ECO:0000313" key="2">
    <source>
        <dbReference type="EMBL" id="KAF2496170.1"/>
    </source>
</evidence>
<feature type="transmembrane region" description="Helical" evidence="1">
    <location>
        <begin position="92"/>
        <end position="111"/>
    </location>
</feature>
<sequence length="118" mass="13269">MTTCISEIDSYFLMAIRNIFAASTTARLFFNSHWLSRLQILALFSHFPNRSLKQRLLKSHRGGMLAVFLSLPTVSSGNVSLYVLNDDTRKKLAGLVVCFLYTSGLLEPLSIRESVLLN</sequence>
<keyword evidence="1" id="KW-0812">Transmembrane</keyword>
<protein>
    <submittedName>
        <fullName evidence="2">Uncharacterized protein</fullName>
    </submittedName>
</protein>
<keyword evidence="1" id="KW-1133">Transmembrane helix</keyword>
<gene>
    <name evidence="2" type="ORF">BU16DRAFT_368471</name>
</gene>
<evidence type="ECO:0000313" key="3">
    <source>
        <dbReference type="Proteomes" id="UP000799750"/>
    </source>
</evidence>
<dbReference type="AlphaFoldDB" id="A0A6A6QWC2"/>
<feature type="transmembrane region" description="Helical" evidence="1">
    <location>
        <begin position="12"/>
        <end position="30"/>
    </location>
</feature>
<dbReference type="Proteomes" id="UP000799750">
    <property type="component" value="Unassembled WGS sequence"/>
</dbReference>
<dbReference type="EMBL" id="MU004188">
    <property type="protein sequence ID" value="KAF2496170.1"/>
    <property type="molecule type" value="Genomic_DNA"/>
</dbReference>
<keyword evidence="1" id="KW-0472">Membrane</keyword>
<keyword evidence="3" id="KW-1185">Reference proteome</keyword>
<proteinExistence type="predicted"/>
<name>A0A6A6QWC2_9PEZI</name>
<organism evidence="2 3">
    <name type="scientific">Lophium mytilinum</name>
    <dbReference type="NCBI Taxonomy" id="390894"/>
    <lineage>
        <taxon>Eukaryota</taxon>
        <taxon>Fungi</taxon>
        <taxon>Dikarya</taxon>
        <taxon>Ascomycota</taxon>
        <taxon>Pezizomycotina</taxon>
        <taxon>Dothideomycetes</taxon>
        <taxon>Pleosporomycetidae</taxon>
        <taxon>Mytilinidiales</taxon>
        <taxon>Mytilinidiaceae</taxon>
        <taxon>Lophium</taxon>
    </lineage>
</organism>
<accession>A0A6A6QWC2</accession>
<feature type="transmembrane region" description="Helical" evidence="1">
    <location>
        <begin position="63"/>
        <end position="85"/>
    </location>
</feature>